<feature type="transmembrane region" description="Helical" evidence="6">
    <location>
        <begin position="54"/>
        <end position="87"/>
    </location>
</feature>
<evidence type="ECO:0000256" key="4">
    <source>
        <dbReference type="ARBA" id="ARBA00022989"/>
    </source>
</evidence>
<dbReference type="PANTHER" id="PTHR32196">
    <property type="entry name" value="ABC TRANSPORTER PERMEASE PROTEIN YPHD-RELATED-RELATED"/>
    <property type="match status" value="1"/>
</dbReference>
<comment type="subcellular location">
    <subcellularLocation>
        <location evidence="1">Cell membrane</location>
        <topology evidence="1">Multi-pass membrane protein</topology>
    </subcellularLocation>
</comment>
<keyword evidence="4 6" id="KW-1133">Transmembrane helix</keyword>
<keyword evidence="5 6" id="KW-0472">Membrane</keyword>
<dbReference type="Pfam" id="PF02653">
    <property type="entry name" value="BPD_transp_2"/>
    <property type="match status" value="1"/>
</dbReference>
<evidence type="ECO:0000313" key="7">
    <source>
        <dbReference type="EMBL" id="OQA54629.1"/>
    </source>
</evidence>
<feature type="transmembrane region" description="Helical" evidence="6">
    <location>
        <begin position="165"/>
        <end position="187"/>
    </location>
</feature>
<organism evidence="7">
    <name type="scientific">Candidatus Atribacter allofermentans</name>
    <dbReference type="NCBI Taxonomy" id="1852833"/>
    <lineage>
        <taxon>Bacteria</taxon>
        <taxon>Pseudomonadati</taxon>
        <taxon>Atribacterota</taxon>
        <taxon>Atribacteria</taxon>
        <taxon>Atribacterales</taxon>
        <taxon>Atribacteraceae</taxon>
        <taxon>Atribacter</taxon>
    </lineage>
</organism>
<gene>
    <name evidence="7" type="primary">rbsC_39</name>
    <name evidence="7" type="ORF">BWY41_01964</name>
</gene>
<dbReference type="CDD" id="cd06579">
    <property type="entry name" value="TM_PBP1_transp_AraH_like"/>
    <property type="match status" value="1"/>
</dbReference>
<dbReference type="InterPro" id="IPR001851">
    <property type="entry name" value="ABC_transp_permease"/>
</dbReference>
<evidence type="ECO:0000256" key="3">
    <source>
        <dbReference type="ARBA" id="ARBA00022692"/>
    </source>
</evidence>
<name>A0A1V5SJ92_9BACT</name>
<proteinExistence type="predicted"/>
<protein>
    <submittedName>
        <fullName evidence="7">Ribose transport system permease protein RbsC</fullName>
    </submittedName>
</protein>
<reference evidence="7" key="1">
    <citation type="submission" date="2017-02" db="EMBL/GenBank/DDBJ databases">
        <title>Delving into the versatile metabolic prowess of the omnipresent phylum Bacteroidetes.</title>
        <authorList>
            <person name="Nobu M.K."/>
            <person name="Mei R."/>
            <person name="Narihiro T."/>
            <person name="Kuroda K."/>
            <person name="Liu W.-T."/>
        </authorList>
    </citation>
    <scope>NUCLEOTIDE SEQUENCE</scope>
    <source>
        <strain evidence="7">ADurb.Bin276</strain>
    </source>
</reference>
<dbReference type="GO" id="GO:0022857">
    <property type="term" value="F:transmembrane transporter activity"/>
    <property type="evidence" value="ECO:0007669"/>
    <property type="project" value="InterPro"/>
</dbReference>
<evidence type="ECO:0000256" key="5">
    <source>
        <dbReference type="ARBA" id="ARBA00023136"/>
    </source>
</evidence>
<feature type="transmembrane region" description="Helical" evidence="6">
    <location>
        <begin position="218"/>
        <end position="237"/>
    </location>
</feature>
<keyword evidence="2" id="KW-1003">Cell membrane</keyword>
<feature type="transmembrane region" description="Helical" evidence="6">
    <location>
        <begin position="125"/>
        <end position="153"/>
    </location>
</feature>
<feature type="transmembrane region" description="Helical" evidence="6">
    <location>
        <begin position="249"/>
        <end position="268"/>
    </location>
</feature>
<evidence type="ECO:0000256" key="6">
    <source>
        <dbReference type="SAM" id="Phobius"/>
    </source>
</evidence>
<feature type="transmembrane region" description="Helical" evidence="6">
    <location>
        <begin position="99"/>
        <end position="119"/>
    </location>
</feature>
<accession>A0A1V5SJ92</accession>
<evidence type="ECO:0000256" key="1">
    <source>
        <dbReference type="ARBA" id="ARBA00004651"/>
    </source>
</evidence>
<dbReference type="Proteomes" id="UP000485569">
    <property type="component" value="Unassembled WGS sequence"/>
</dbReference>
<sequence>MSSKNTSFNNNIKAMLGRPEISVLFALLAICVWLSIASPYFLTARNIVNVFRQFSLIAILAVGQALIIITGGIDLSVGSLVGFTACFGAMVAKSGASPLLTLIAILGMGAIVGLSNGLLVSKVGLPAFVATLGMMSITRGFSLLITMGVPIHYNPTWISVFGGGYIRNVPVSVLVMLIIVAIGYIFANNTVPGRNVYAVGNSEKAAKLSGIQVEKVKIMVFTITGFLAGICGLILMGQLEGADAFYGNGYELDVIAAAVIGGISMSGGEGNPLGVIVGAALMGVLKNAFVLLAVPGYWQTVVIGVVIIGAVSIDSLRRKGAA</sequence>
<comment type="caution">
    <text evidence="7">The sequence shown here is derived from an EMBL/GenBank/DDBJ whole genome shotgun (WGS) entry which is preliminary data.</text>
</comment>
<evidence type="ECO:0000256" key="2">
    <source>
        <dbReference type="ARBA" id="ARBA00022475"/>
    </source>
</evidence>
<dbReference type="AlphaFoldDB" id="A0A1V5SJ92"/>
<keyword evidence="3 6" id="KW-0812">Transmembrane</keyword>
<feature type="transmembrane region" description="Helical" evidence="6">
    <location>
        <begin position="21"/>
        <end position="42"/>
    </location>
</feature>
<feature type="transmembrane region" description="Helical" evidence="6">
    <location>
        <begin position="288"/>
        <end position="313"/>
    </location>
</feature>
<dbReference type="EMBL" id="MWBQ01000203">
    <property type="protein sequence ID" value="OQA54629.1"/>
    <property type="molecule type" value="Genomic_DNA"/>
</dbReference>
<dbReference type="GO" id="GO:0005886">
    <property type="term" value="C:plasma membrane"/>
    <property type="evidence" value="ECO:0007669"/>
    <property type="project" value="UniProtKB-SubCell"/>
</dbReference>